<accession>A0A8D5FJ13</accession>
<organism evidence="1 2">
    <name type="scientific">Desulfomarina profundi</name>
    <dbReference type="NCBI Taxonomy" id="2772557"/>
    <lineage>
        <taxon>Bacteria</taxon>
        <taxon>Pseudomonadati</taxon>
        <taxon>Thermodesulfobacteriota</taxon>
        <taxon>Desulfobulbia</taxon>
        <taxon>Desulfobulbales</taxon>
        <taxon>Desulfobulbaceae</taxon>
        <taxon>Desulfomarina</taxon>
    </lineage>
</organism>
<dbReference type="RefSeq" id="WP_228853920.1">
    <property type="nucleotide sequence ID" value="NZ_AP024086.1"/>
</dbReference>
<keyword evidence="2" id="KW-1185">Reference proteome</keyword>
<dbReference type="Proteomes" id="UP000826725">
    <property type="component" value="Chromosome"/>
</dbReference>
<dbReference type="AlphaFoldDB" id="A0A8D5FJ13"/>
<evidence type="ECO:0008006" key="3">
    <source>
        <dbReference type="Google" id="ProtNLM"/>
    </source>
</evidence>
<evidence type="ECO:0000313" key="2">
    <source>
        <dbReference type="Proteomes" id="UP000826725"/>
    </source>
</evidence>
<name>A0A8D5FJ13_9BACT</name>
<reference evidence="1" key="1">
    <citation type="submission" date="2020-09" db="EMBL/GenBank/DDBJ databases">
        <title>Desulfogranum mesoprofundum gen. nov., sp. nov., a novel mesophilic, sulfate-reducing chemolithoautotroph isolated from a deep-sea hydrothermal vent chimney in the Suiyo Seamount.</title>
        <authorList>
            <person name="Hashimoto Y."/>
            <person name="Nakagawa S."/>
        </authorList>
    </citation>
    <scope>NUCLEOTIDE SEQUENCE</scope>
    <source>
        <strain evidence="1">KT2</strain>
    </source>
</reference>
<protein>
    <recommendedName>
        <fullName evidence="3">Ankyrin</fullName>
    </recommendedName>
</protein>
<evidence type="ECO:0000313" key="1">
    <source>
        <dbReference type="EMBL" id="BCL61471.1"/>
    </source>
</evidence>
<dbReference type="EMBL" id="AP024086">
    <property type="protein sequence ID" value="BCL61471.1"/>
    <property type="molecule type" value="Genomic_DNA"/>
</dbReference>
<dbReference type="KEGG" id="dbk:DGMP_21640"/>
<sequence length="57" mass="6290">MSEEKRTPCPTCQGKKIIEGVCETSSEWSGTQDEQGDEMQCTPDQVCPTCNGKGYEE</sequence>
<gene>
    <name evidence="1" type="ORF">DGMP_21640</name>
</gene>
<proteinExistence type="predicted"/>